<name>A0ABV3XEZ2_9ACTN</name>
<comment type="caution">
    <text evidence="1">The sequence shown here is derived from an EMBL/GenBank/DDBJ whole genome shotgun (WGS) entry which is preliminary data.</text>
</comment>
<dbReference type="SUPFAM" id="SSF54427">
    <property type="entry name" value="NTF2-like"/>
    <property type="match status" value="1"/>
</dbReference>
<protein>
    <submittedName>
        <fullName evidence="1">Uncharacterized protein</fullName>
    </submittedName>
</protein>
<keyword evidence="2" id="KW-1185">Reference proteome</keyword>
<evidence type="ECO:0000313" key="2">
    <source>
        <dbReference type="Proteomes" id="UP001560045"/>
    </source>
</evidence>
<dbReference type="RefSeq" id="WP_369206687.1">
    <property type="nucleotide sequence ID" value="NZ_JBFNXQ010000034.1"/>
</dbReference>
<gene>
    <name evidence="1" type="ORF">ABQ292_12320</name>
</gene>
<reference evidence="1 2" key="1">
    <citation type="submission" date="2024-06" db="EMBL/GenBank/DDBJ databases">
        <title>Draft genome sequence of Geodermatophilus badlandi, a novel member of the Geodermatophilaceae isolated from badland sedimentary rocks in the Red desert, Wyoming, USA.</title>
        <authorList>
            <person name="Ben Tekaya S."/>
            <person name="Nouioui I."/>
            <person name="Flores G.M."/>
            <person name="Shaal M.N."/>
            <person name="Bredoire F."/>
            <person name="Basile F."/>
            <person name="Van Diepen L."/>
            <person name="Ward N.L."/>
        </authorList>
    </citation>
    <scope>NUCLEOTIDE SEQUENCE [LARGE SCALE GENOMIC DNA]</scope>
    <source>
        <strain evidence="1 2">WL48A</strain>
    </source>
</reference>
<dbReference type="InterPro" id="IPR032710">
    <property type="entry name" value="NTF2-like_dom_sf"/>
</dbReference>
<sequence>MTDGTFRSELHDVVASDEHVVGLHTEREERAGRSLSARLALIGHVREGRLVEVREGHTDAASYDVFWSA</sequence>
<proteinExistence type="predicted"/>
<accession>A0ABV3XEZ2</accession>
<organism evidence="1 2">
    <name type="scientific">Geodermatophilus maliterrae</name>
    <dbReference type="NCBI Taxonomy" id="3162531"/>
    <lineage>
        <taxon>Bacteria</taxon>
        <taxon>Bacillati</taxon>
        <taxon>Actinomycetota</taxon>
        <taxon>Actinomycetes</taxon>
        <taxon>Geodermatophilales</taxon>
        <taxon>Geodermatophilaceae</taxon>
        <taxon>Geodermatophilus</taxon>
    </lineage>
</organism>
<dbReference type="EMBL" id="JBFNXQ010000034">
    <property type="protein sequence ID" value="MEX5719145.1"/>
    <property type="molecule type" value="Genomic_DNA"/>
</dbReference>
<evidence type="ECO:0000313" key="1">
    <source>
        <dbReference type="EMBL" id="MEX5719145.1"/>
    </source>
</evidence>
<dbReference type="Gene3D" id="3.10.450.50">
    <property type="match status" value="1"/>
</dbReference>
<dbReference type="Proteomes" id="UP001560045">
    <property type="component" value="Unassembled WGS sequence"/>
</dbReference>